<reference evidence="2 3" key="1">
    <citation type="submission" date="2014-04" db="EMBL/GenBank/DDBJ databases">
        <title>Genome evolution of avian class.</title>
        <authorList>
            <person name="Zhang G."/>
            <person name="Li C."/>
        </authorList>
    </citation>
    <scope>NUCLEOTIDE SEQUENCE [LARGE SCALE GENOMIC DNA]</scope>
    <source>
        <strain evidence="2">BGI_N338</strain>
    </source>
</reference>
<dbReference type="OrthoDB" id="9287246at2759"/>
<gene>
    <name evidence="2" type="ORF">N338_10867</name>
</gene>
<dbReference type="EMBL" id="KL277790">
    <property type="protein sequence ID" value="KFZ66860.1"/>
    <property type="molecule type" value="Genomic_DNA"/>
</dbReference>
<feature type="signal peptide" evidence="1">
    <location>
        <begin position="1"/>
        <end position="24"/>
    </location>
</feature>
<dbReference type="Proteomes" id="UP000053854">
    <property type="component" value="Unassembled WGS sequence"/>
</dbReference>
<feature type="non-terminal residue" evidence="2">
    <location>
        <position position="67"/>
    </location>
</feature>
<keyword evidence="3" id="KW-1185">Reference proteome</keyword>
<evidence type="ECO:0000313" key="3">
    <source>
        <dbReference type="Proteomes" id="UP000053854"/>
    </source>
</evidence>
<dbReference type="AlphaFoldDB" id="A0A094L7U2"/>
<protein>
    <submittedName>
        <fullName evidence="2">Uncharacterized protein</fullName>
    </submittedName>
</protein>
<organism evidence="2 3">
    <name type="scientific">Podiceps cristatus</name>
    <name type="common">Great crested grebe</name>
    <dbReference type="NCBI Taxonomy" id="345573"/>
    <lineage>
        <taxon>Eukaryota</taxon>
        <taxon>Metazoa</taxon>
        <taxon>Chordata</taxon>
        <taxon>Craniata</taxon>
        <taxon>Vertebrata</taxon>
        <taxon>Euteleostomi</taxon>
        <taxon>Archelosauria</taxon>
        <taxon>Archosauria</taxon>
        <taxon>Dinosauria</taxon>
        <taxon>Saurischia</taxon>
        <taxon>Theropoda</taxon>
        <taxon>Coelurosauria</taxon>
        <taxon>Aves</taxon>
        <taxon>Neognathae</taxon>
        <taxon>Neoaves</taxon>
        <taxon>Mirandornithes</taxon>
        <taxon>Podicipediformes</taxon>
        <taxon>Podicipedidae</taxon>
        <taxon>Podiceps</taxon>
    </lineage>
</organism>
<sequence length="67" mass="7552">CRSGGATVGFQWKLLLISLQYLQGREGTLWIWTEGAAEDASHCCTFRGCFSIFNLHYELLFTCKATT</sequence>
<name>A0A094L7U2_PODCR</name>
<keyword evidence="1" id="KW-0732">Signal</keyword>
<evidence type="ECO:0000313" key="2">
    <source>
        <dbReference type="EMBL" id="KFZ66860.1"/>
    </source>
</evidence>
<proteinExistence type="predicted"/>
<evidence type="ECO:0000256" key="1">
    <source>
        <dbReference type="SAM" id="SignalP"/>
    </source>
</evidence>
<feature type="chain" id="PRO_5001900857" evidence="1">
    <location>
        <begin position="25"/>
        <end position="67"/>
    </location>
</feature>
<feature type="non-terminal residue" evidence="2">
    <location>
        <position position="1"/>
    </location>
</feature>
<accession>A0A094L7U2</accession>